<dbReference type="InterPro" id="IPR017871">
    <property type="entry name" value="ABC_transporter-like_CS"/>
</dbReference>
<evidence type="ECO:0000256" key="4">
    <source>
        <dbReference type="ARBA" id="ARBA00022840"/>
    </source>
</evidence>
<feature type="domain" description="ABC transporter" evidence="6">
    <location>
        <begin position="609"/>
        <end position="837"/>
    </location>
</feature>
<dbReference type="Pfam" id="PF08530">
    <property type="entry name" value="PepX_C"/>
    <property type="match status" value="1"/>
</dbReference>
<dbReference type="RefSeq" id="WP_179516628.1">
    <property type="nucleotide sequence ID" value="NZ_JACCAC010000001.1"/>
</dbReference>
<dbReference type="Gene3D" id="3.40.50.300">
    <property type="entry name" value="P-loop containing nucleotide triphosphate hydrolases"/>
    <property type="match status" value="1"/>
</dbReference>
<accession>A0A7Y9RPD9</accession>
<dbReference type="SUPFAM" id="SSF49785">
    <property type="entry name" value="Galactose-binding domain-like"/>
    <property type="match status" value="1"/>
</dbReference>
<dbReference type="InterPro" id="IPR000073">
    <property type="entry name" value="AB_hydrolase_1"/>
</dbReference>
<dbReference type="InterPro" id="IPR029058">
    <property type="entry name" value="AB_hydrolase_fold"/>
</dbReference>
<evidence type="ECO:0000313" key="7">
    <source>
        <dbReference type="EMBL" id="NYG53890.1"/>
    </source>
</evidence>
<dbReference type="SUPFAM" id="SSF52540">
    <property type="entry name" value="P-loop containing nucleoside triphosphate hydrolases"/>
    <property type="match status" value="1"/>
</dbReference>
<feature type="region of interest" description="Disordered" evidence="5">
    <location>
        <begin position="47"/>
        <end position="73"/>
    </location>
</feature>
<dbReference type="PROSITE" id="PS50893">
    <property type="entry name" value="ABC_TRANSPORTER_2"/>
    <property type="match status" value="1"/>
</dbReference>
<dbReference type="SUPFAM" id="SSF53474">
    <property type="entry name" value="alpha/beta-Hydrolases"/>
    <property type="match status" value="1"/>
</dbReference>
<evidence type="ECO:0000256" key="3">
    <source>
        <dbReference type="ARBA" id="ARBA00022741"/>
    </source>
</evidence>
<evidence type="ECO:0000259" key="6">
    <source>
        <dbReference type="PROSITE" id="PS50893"/>
    </source>
</evidence>
<evidence type="ECO:0000256" key="2">
    <source>
        <dbReference type="ARBA" id="ARBA00022448"/>
    </source>
</evidence>
<dbReference type="SMART" id="SM00382">
    <property type="entry name" value="AAA"/>
    <property type="match status" value="1"/>
</dbReference>
<evidence type="ECO:0000256" key="1">
    <source>
        <dbReference type="ARBA" id="ARBA00005417"/>
    </source>
</evidence>
<dbReference type="Pfam" id="PF00005">
    <property type="entry name" value="ABC_tran"/>
    <property type="match status" value="1"/>
</dbReference>
<dbReference type="InterPro" id="IPR013736">
    <property type="entry name" value="Xaa-Pro_dipept_C"/>
</dbReference>
<dbReference type="PANTHER" id="PTHR43335">
    <property type="entry name" value="ABC TRANSPORTER, ATP-BINDING PROTEIN"/>
    <property type="match status" value="1"/>
</dbReference>
<dbReference type="Gene3D" id="2.60.120.260">
    <property type="entry name" value="Galactose-binding domain-like"/>
    <property type="match status" value="1"/>
</dbReference>
<dbReference type="InterPro" id="IPR008979">
    <property type="entry name" value="Galactose-bd-like_sf"/>
</dbReference>
<dbReference type="GO" id="GO:0005524">
    <property type="term" value="F:ATP binding"/>
    <property type="evidence" value="ECO:0007669"/>
    <property type="project" value="UniProtKB-KW"/>
</dbReference>
<name>A0A7Y9RPD9_9ACTN</name>
<dbReference type="SMART" id="SM00939">
    <property type="entry name" value="PepX_C"/>
    <property type="match status" value="1"/>
</dbReference>
<protein>
    <submittedName>
        <fullName evidence="7">ABC-2 type transport system ATP-binding protein</fullName>
    </submittedName>
</protein>
<dbReference type="Proteomes" id="UP000544110">
    <property type="component" value="Unassembled WGS sequence"/>
</dbReference>
<gene>
    <name evidence="7" type="ORF">BJ989_000194</name>
</gene>
<dbReference type="InterPro" id="IPR003593">
    <property type="entry name" value="AAA+_ATPase"/>
</dbReference>
<keyword evidence="8" id="KW-1185">Reference proteome</keyword>
<keyword evidence="3" id="KW-0547">Nucleotide-binding</keyword>
<dbReference type="PANTHER" id="PTHR43335:SF4">
    <property type="entry name" value="ABC TRANSPORTER, ATP-BINDING PROTEIN"/>
    <property type="match status" value="1"/>
</dbReference>
<evidence type="ECO:0000256" key="5">
    <source>
        <dbReference type="SAM" id="MobiDB-lite"/>
    </source>
</evidence>
<proteinExistence type="inferred from homology"/>
<sequence>MARGGRRRGRVVAGAVALVVLVAAVLAWRPWSAPLPTVPVEELRVDVGPEPDGEPVALDASVHTPPPGTPGADADGRRAAVLLAHGFGGSEADLAGQARDLARDGYVVLTWSARGFGESGGRIHLVSPDFEVADVSRLLDLLAARDDVRLDAGGDPVVGVAGASYGGATALLAAAYDDRVDAVVPAITWHDLDEAFFPQAATGAPDAAPPGVFKQRWASLFFASGLRPAAGDAASPAGPCGRFDPQVCALYTRAATTGEVAPAGRALLRRSSVAPVVERVGAPTLLVQGQQDSLFGLDQADATARALAAAGTEVAVRWVDGGHDAGAAPAADDLLDPALAWFDHHLRGGPDPGDDFELTLPASPFGEDRPERLVAEDYAAEVPRSLPLTGPPQPVLAPPGGEPAAVTSLPGTGPLLGATTLVGGAAQALGVLPGQSAVFTTPPVTEPLTVAGAPQVGLRITSTASDATLFAAAWVVAADGTTTLPRALVAPLRLSGLTPGEPREVTVALPASAYRLETGQRLQVVVSSTDAAYALPTDARTYEVALAGDATLTLPVVDAERAGGGPDVSPVLLGAVAAALAGALALALVTALRRRRDEPVDPDLAEVPLAVDGLVKSYRNGFRAVDGVTWRAERGQVVGLLGPNGAGKTTTMRMLVGLVRSDAGTVHVLGRRVAPGAPVLARVGALIEGPGALPHLTGRQNLEAAWAATGRPRDEADLEEVLAIAALGAAADKPVRSYSQGMRQRLGIAQAMLGTPELLLLDEPLNGLDPPQIRALRDVLRDYAAGGRTVVVSSHLLSEVQQTCSHVVVVHRGRVVLDGAVDDLLAGHRQLEEVFMELVGDGGPAQLEDAPAAGRHR</sequence>
<dbReference type="AlphaFoldDB" id="A0A7Y9RPD9"/>
<dbReference type="PROSITE" id="PS00211">
    <property type="entry name" value="ABC_TRANSPORTER_1"/>
    <property type="match status" value="1"/>
</dbReference>
<keyword evidence="2" id="KW-0813">Transport</keyword>
<dbReference type="GO" id="GO:0008239">
    <property type="term" value="F:dipeptidyl-peptidase activity"/>
    <property type="evidence" value="ECO:0007669"/>
    <property type="project" value="InterPro"/>
</dbReference>
<dbReference type="GO" id="GO:0016887">
    <property type="term" value="F:ATP hydrolysis activity"/>
    <property type="evidence" value="ECO:0007669"/>
    <property type="project" value="InterPro"/>
</dbReference>
<comment type="caution">
    <text evidence="7">The sequence shown here is derived from an EMBL/GenBank/DDBJ whole genome shotgun (WGS) entry which is preliminary data.</text>
</comment>
<dbReference type="Gene3D" id="3.40.50.1820">
    <property type="entry name" value="alpha/beta hydrolase"/>
    <property type="match status" value="1"/>
</dbReference>
<keyword evidence="4 7" id="KW-0067">ATP-binding</keyword>
<comment type="similarity">
    <text evidence="1">Belongs to the ABC transporter superfamily.</text>
</comment>
<dbReference type="InterPro" id="IPR003439">
    <property type="entry name" value="ABC_transporter-like_ATP-bd"/>
</dbReference>
<organism evidence="7 8">
    <name type="scientific">Nocardioides perillae</name>
    <dbReference type="NCBI Taxonomy" id="1119534"/>
    <lineage>
        <taxon>Bacteria</taxon>
        <taxon>Bacillati</taxon>
        <taxon>Actinomycetota</taxon>
        <taxon>Actinomycetes</taxon>
        <taxon>Propionibacteriales</taxon>
        <taxon>Nocardioidaceae</taxon>
        <taxon>Nocardioides</taxon>
    </lineage>
</organism>
<dbReference type="Pfam" id="PF00561">
    <property type="entry name" value="Abhydrolase_1"/>
    <property type="match status" value="1"/>
</dbReference>
<dbReference type="EMBL" id="JACCAC010000001">
    <property type="protein sequence ID" value="NYG53890.1"/>
    <property type="molecule type" value="Genomic_DNA"/>
</dbReference>
<dbReference type="InterPro" id="IPR027417">
    <property type="entry name" value="P-loop_NTPase"/>
</dbReference>
<reference evidence="7 8" key="1">
    <citation type="submission" date="2020-07" db="EMBL/GenBank/DDBJ databases">
        <title>Sequencing the genomes of 1000 actinobacteria strains.</title>
        <authorList>
            <person name="Klenk H.-P."/>
        </authorList>
    </citation>
    <scope>NUCLEOTIDE SEQUENCE [LARGE SCALE GENOMIC DNA]</scope>
    <source>
        <strain evidence="7 8">DSM 24552</strain>
    </source>
</reference>
<evidence type="ECO:0000313" key="8">
    <source>
        <dbReference type="Proteomes" id="UP000544110"/>
    </source>
</evidence>